<protein>
    <submittedName>
        <fullName evidence="2">Uncharacterized protein</fullName>
    </submittedName>
</protein>
<comment type="caution">
    <text evidence="2">The sequence shown here is derived from an EMBL/GenBank/DDBJ whole genome shotgun (WGS) entry which is preliminary data.</text>
</comment>
<feature type="compositionally biased region" description="Gly residues" evidence="1">
    <location>
        <begin position="187"/>
        <end position="196"/>
    </location>
</feature>
<sequence>MAGTFLDLFRGMGAGNAGGTQTPAAAPQRAQAGGFLSGLNPDVLMAIGTGLLTGKTPQDQIGGALTNFAQVRKDQRQRNLTLEILGKDSPQLVRAVEAGVLTPSDAFSLHYKEAQEAKKAQRPSRKFQTLPDGTFGWADDNAGTWTPLGTAPKEKTQPALAQEYQFAKENGFEGGFTDYVQLKKSGGANGGQGGKAPSGYRWTDDTQSALEPIPGGPGEETPGELAARIGMAKSFLERAPALRQRLAQGDVTGPWDQRMARNGIGDKGQVYQELESGVDVLMRLLTGAGMNQTEAEAYARRYLPGTMDTAETAVQKLDRLTAELQATASEAGKGRGGFQSPQQGSGRIDELVKKYGG</sequence>
<accession>A0A4R2C3J7</accession>
<keyword evidence="3" id="KW-1185">Reference proteome</keyword>
<feature type="compositionally biased region" description="Basic and acidic residues" evidence="1">
    <location>
        <begin position="347"/>
        <end position="357"/>
    </location>
</feature>
<name>A0A4R2C3J7_SHIGR</name>
<dbReference type="RefSeq" id="WP_133036667.1">
    <property type="nucleotide sequence ID" value="NZ_BAABEI010000012.1"/>
</dbReference>
<dbReference type="EMBL" id="SLVX01000031">
    <property type="protein sequence ID" value="TCN34927.1"/>
    <property type="molecule type" value="Genomic_DNA"/>
</dbReference>
<gene>
    <name evidence="2" type="ORF">EV665_1316</name>
</gene>
<evidence type="ECO:0000256" key="1">
    <source>
        <dbReference type="SAM" id="MobiDB-lite"/>
    </source>
</evidence>
<feature type="region of interest" description="Disordered" evidence="1">
    <location>
        <begin position="325"/>
        <end position="357"/>
    </location>
</feature>
<organism evidence="2 3">
    <name type="scientific">Shinella granuli</name>
    <dbReference type="NCBI Taxonomy" id="323621"/>
    <lineage>
        <taxon>Bacteria</taxon>
        <taxon>Pseudomonadati</taxon>
        <taxon>Pseudomonadota</taxon>
        <taxon>Alphaproteobacteria</taxon>
        <taxon>Hyphomicrobiales</taxon>
        <taxon>Rhizobiaceae</taxon>
        <taxon>Shinella</taxon>
    </lineage>
</organism>
<dbReference type="AlphaFoldDB" id="A0A4R2C3J7"/>
<reference evidence="2 3" key="1">
    <citation type="submission" date="2019-03" db="EMBL/GenBank/DDBJ databases">
        <title>Genomic Encyclopedia of Type Strains, Phase IV (KMG-IV): sequencing the most valuable type-strain genomes for metagenomic binning, comparative biology and taxonomic classification.</title>
        <authorList>
            <person name="Goeker M."/>
        </authorList>
    </citation>
    <scope>NUCLEOTIDE SEQUENCE [LARGE SCALE GENOMIC DNA]</scope>
    <source>
        <strain evidence="2 3">DSM 18401</strain>
    </source>
</reference>
<evidence type="ECO:0000313" key="3">
    <source>
        <dbReference type="Proteomes" id="UP000295351"/>
    </source>
</evidence>
<dbReference type="Proteomes" id="UP000295351">
    <property type="component" value="Unassembled WGS sequence"/>
</dbReference>
<proteinExistence type="predicted"/>
<feature type="region of interest" description="Disordered" evidence="1">
    <location>
        <begin position="186"/>
        <end position="205"/>
    </location>
</feature>
<evidence type="ECO:0000313" key="2">
    <source>
        <dbReference type="EMBL" id="TCN34927.1"/>
    </source>
</evidence>